<dbReference type="AlphaFoldDB" id="A0AAV6Z095"/>
<evidence type="ECO:0000313" key="3">
    <source>
        <dbReference type="EMBL" id="KAG8543009.1"/>
    </source>
</evidence>
<evidence type="ECO:0000256" key="1">
    <source>
        <dbReference type="SAM" id="Phobius"/>
    </source>
</evidence>
<name>A0AAV6Z095_ENGPU</name>
<feature type="transmembrane region" description="Helical" evidence="1">
    <location>
        <begin position="289"/>
        <end position="308"/>
    </location>
</feature>
<keyword evidence="4" id="KW-1185">Reference proteome</keyword>
<dbReference type="PANTHER" id="PTHR19229">
    <property type="entry name" value="ATP-BINDING CASSETTE TRANSPORTER SUBFAMILY A ABCA"/>
    <property type="match status" value="1"/>
</dbReference>
<keyword evidence="1" id="KW-0812">Transmembrane</keyword>
<dbReference type="Proteomes" id="UP000824782">
    <property type="component" value="Unassembled WGS sequence"/>
</dbReference>
<evidence type="ECO:0000259" key="2">
    <source>
        <dbReference type="Pfam" id="PF00005"/>
    </source>
</evidence>
<dbReference type="InterPro" id="IPR003439">
    <property type="entry name" value="ABC_transporter-like_ATP-bd"/>
</dbReference>
<feature type="transmembrane region" description="Helical" evidence="1">
    <location>
        <begin position="352"/>
        <end position="372"/>
    </location>
</feature>
<dbReference type="SUPFAM" id="SSF52540">
    <property type="entry name" value="P-loop containing nucleoside triphosphate hydrolases"/>
    <property type="match status" value="1"/>
</dbReference>
<feature type="transmembrane region" description="Helical" evidence="1">
    <location>
        <begin position="317"/>
        <end position="340"/>
    </location>
</feature>
<dbReference type="EMBL" id="WNYA01004068">
    <property type="protein sequence ID" value="KAG8543009.1"/>
    <property type="molecule type" value="Genomic_DNA"/>
</dbReference>
<accession>A0AAV6Z095</accession>
<dbReference type="Gene3D" id="3.40.50.300">
    <property type="entry name" value="P-loop containing nucleotide triphosphate hydrolases"/>
    <property type="match status" value="1"/>
</dbReference>
<dbReference type="GO" id="GO:0140359">
    <property type="term" value="F:ABC-type transporter activity"/>
    <property type="evidence" value="ECO:0007669"/>
    <property type="project" value="InterPro"/>
</dbReference>
<comment type="caution">
    <text evidence="3">The sequence shown here is derived from an EMBL/GenBank/DDBJ whole genome shotgun (WGS) entry which is preliminary data.</text>
</comment>
<protein>
    <recommendedName>
        <fullName evidence="2">ABC transporter domain-containing protein</fullName>
    </recommendedName>
</protein>
<dbReference type="PANTHER" id="PTHR19229:SF274">
    <property type="entry name" value="ABC-TYPE ORGANIC ANION TRANSPORTER ABCA8"/>
    <property type="match status" value="1"/>
</dbReference>
<gene>
    <name evidence="3" type="ORF">GDO81_025598</name>
</gene>
<feature type="transmembrane region" description="Helical" evidence="1">
    <location>
        <begin position="113"/>
        <end position="131"/>
    </location>
</feature>
<dbReference type="InterPro" id="IPR026082">
    <property type="entry name" value="ABCA"/>
</dbReference>
<feature type="transmembrane region" description="Helical" evidence="1">
    <location>
        <begin position="87"/>
        <end position="107"/>
    </location>
</feature>
<dbReference type="GO" id="GO:0016887">
    <property type="term" value="F:ATP hydrolysis activity"/>
    <property type="evidence" value="ECO:0007669"/>
    <property type="project" value="InterPro"/>
</dbReference>
<evidence type="ECO:0000313" key="4">
    <source>
        <dbReference type="Proteomes" id="UP000824782"/>
    </source>
</evidence>
<dbReference type="InterPro" id="IPR027417">
    <property type="entry name" value="P-loop_NTPase"/>
</dbReference>
<proteinExistence type="predicted"/>
<dbReference type="GO" id="GO:0005524">
    <property type="term" value="F:ATP binding"/>
    <property type="evidence" value="ECO:0007669"/>
    <property type="project" value="InterPro"/>
</dbReference>
<reference evidence="3" key="1">
    <citation type="thesis" date="2020" institute="ProQuest LLC" country="789 East Eisenhower Parkway, Ann Arbor, MI, USA">
        <title>Comparative Genomics and Chromosome Evolution.</title>
        <authorList>
            <person name="Mudd A.B."/>
        </authorList>
    </citation>
    <scope>NUCLEOTIDE SEQUENCE</scope>
    <source>
        <strain evidence="3">237g6f4</strain>
        <tissue evidence="3">Blood</tissue>
    </source>
</reference>
<dbReference type="Pfam" id="PF00005">
    <property type="entry name" value="ABC_tran"/>
    <property type="match status" value="1"/>
</dbReference>
<dbReference type="GO" id="GO:0005319">
    <property type="term" value="F:lipid transporter activity"/>
    <property type="evidence" value="ECO:0007669"/>
    <property type="project" value="TreeGrafter"/>
</dbReference>
<feature type="domain" description="ABC transporter" evidence="2">
    <location>
        <begin position="458"/>
        <end position="501"/>
    </location>
</feature>
<sequence length="513" mass="59541">MSEVDRYSEASGSKINRDKCQSLWLGEGDPGFDLPDTLPGPQDSAKVLGIEFGHGDYPMQNWDGRLKIAAQKVDQWMGWSLTLRERVYLIKTYLLPLLIYLGSVCMLPEPLWTRVYSLFFQLLWGNRLHLIKREVTYRMRRQGGLCMVSPVVFLVNTFLKINVANLWKERAPPWVYSCRGWFRPFFQEWETGGQVKDLRTPHGHLPAYATPVLKVIRRWGLGMWEIRTMSRKLLDKRVLLTHFQKPLALRDCPSRDLGVTGILGYSAAMVFYVYIFAFLFRNSKTHYDSWSLFFVITSFITMAVTDFISRYAVAMELVYIFCFPSSAIGGLMLYTLHSIYESDDYFYPPLEYLMVIIVLLQIILFFGILWFLEWFFGKKTIKRDPVFRTYRQKTKLKKNPEALEGPEDVVAERERVETLLASKNEEEKPVIIVDALRKEYQVPRSCFQLRKRKKAATKNISFHVRKGEVLGLLGPNGAGKTTSMYMLAGEEEPTAGNVSFRHIRGVWIVLQEM</sequence>
<keyword evidence="1" id="KW-1133">Transmembrane helix</keyword>
<organism evidence="3 4">
    <name type="scientific">Engystomops pustulosus</name>
    <name type="common">Tungara frog</name>
    <name type="synonym">Physalaemus pustulosus</name>
    <dbReference type="NCBI Taxonomy" id="76066"/>
    <lineage>
        <taxon>Eukaryota</taxon>
        <taxon>Metazoa</taxon>
        <taxon>Chordata</taxon>
        <taxon>Craniata</taxon>
        <taxon>Vertebrata</taxon>
        <taxon>Euteleostomi</taxon>
        <taxon>Amphibia</taxon>
        <taxon>Batrachia</taxon>
        <taxon>Anura</taxon>
        <taxon>Neobatrachia</taxon>
        <taxon>Hyloidea</taxon>
        <taxon>Leptodactylidae</taxon>
        <taxon>Leiuperinae</taxon>
        <taxon>Engystomops</taxon>
    </lineage>
</organism>
<keyword evidence="1" id="KW-0472">Membrane</keyword>
<feature type="transmembrane region" description="Helical" evidence="1">
    <location>
        <begin position="257"/>
        <end position="277"/>
    </location>
</feature>
<dbReference type="GO" id="GO:0016020">
    <property type="term" value="C:membrane"/>
    <property type="evidence" value="ECO:0007669"/>
    <property type="project" value="InterPro"/>
</dbReference>